<evidence type="ECO:0000256" key="4">
    <source>
        <dbReference type="PROSITE-ProRule" id="PRU00091"/>
    </source>
</evidence>
<evidence type="ECO:0000313" key="9">
    <source>
        <dbReference type="EMBL" id="TGZ44715.1"/>
    </source>
</evidence>
<dbReference type="EMBL" id="QBLH01003157">
    <property type="protein sequence ID" value="TGZ44715.1"/>
    <property type="molecule type" value="Genomic_DNA"/>
</dbReference>
<dbReference type="Gene3D" id="2.60.40.150">
    <property type="entry name" value="C2 domain"/>
    <property type="match status" value="2"/>
</dbReference>
<dbReference type="Pfam" id="PF02318">
    <property type="entry name" value="FYVE_2"/>
    <property type="match status" value="1"/>
</dbReference>
<dbReference type="GO" id="GO:0098793">
    <property type="term" value="C:presynapse"/>
    <property type="evidence" value="ECO:0007669"/>
    <property type="project" value="GOC"/>
</dbReference>
<feature type="compositionally biased region" description="Low complexity" evidence="5">
    <location>
        <begin position="466"/>
        <end position="482"/>
    </location>
</feature>
<feature type="domain" description="RabBD" evidence="8">
    <location>
        <begin position="87"/>
        <end position="266"/>
    </location>
</feature>
<dbReference type="SMART" id="SM00239">
    <property type="entry name" value="C2"/>
    <property type="match status" value="2"/>
</dbReference>
<dbReference type="SUPFAM" id="SSF49562">
    <property type="entry name" value="C2 domain (Calcium/lipid-binding domain, CaLB)"/>
    <property type="match status" value="2"/>
</dbReference>
<dbReference type="GO" id="GO:0008270">
    <property type="term" value="F:zinc ion binding"/>
    <property type="evidence" value="ECO:0007669"/>
    <property type="project" value="UniProtKB-KW"/>
</dbReference>
<dbReference type="Gene3D" id="3.30.40.10">
    <property type="entry name" value="Zinc/RING finger domain, C3HC4 (zinc finger)"/>
    <property type="match status" value="1"/>
</dbReference>
<accession>A0A4S2K5V4</accession>
<dbReference type="AlphaFoldDB" id="A0A4S2K5V4"/>
<evidence type="ECO:0000256" key="1">
    <source>
        <dbReference type="ARBA" id="ARBA00022723"/>
    </source>
</evidence>
<dbReference type="PROSITE" id="PS50178">
    <property type="entry name" value="ZF_FYVE"/>
    <property type="match status" value="1"/>
</dbReference>
<feature type="compositionally biased region" description="Polar residues" evidence="5">
    <location>
        <begin position="323"/>
        <end position="339"/>
    </location>
</feature>
<dbReference type="InterPro" id="IPR000008">
    <property type="entry name" value="C2_dom"/>
</dbReference>
<dbReference type="GO" id="GO:0061669">
    <property type="term" value="P:spontaneous neurotransmitter secretion"/>
    <property type="evidence" value="ECO:0007669"/>
    <property type="project" value="TreeGrafter"/>
</dbReference>
<dbReference type="GO" id="GO:0006887">
    <property type="term" value="P:exocytosis"/>
    <property type="evidence" value="ECO:0007669"/>
    <property type="project" value="TreeGrafter"/>
</dbReference>
<dbReference type="CDD" id="cd08384">
    <property type="entry name" value="C2B_Rabphilin_Doc2"/>
    <property type="match status" value="1"/>
</dbReference>
<dbReference type="SUPFAM" id="SSF57903">
    <property type="entry name" value="FYVE/PHD zinc finger"/>
    <property type="match status" value="1"/>
</dbReference>
<feature type="compositionally biased region" description="Acidic residues" evidence="5">
    <location>
        <begin position="431"/>
        <end position="440"/>
    </location>
</feature>
<dbReference type="InterPro" id="IPR035892">
    <property type="entry name" value="C2_domain_sf"/>
</dbReference>
<dbReference type="STRING" id="300112.A0A4S2K5V4"/>
<gene>
    <name evidence="9" type="ORF">DBV15_08357</name>
</gene>
<feature type="region of interest" description="Disordered" evidence="5">
    <location>
        <begin position="388"/>
        <end position="528"/>
    </location>
</feature>
<dbReference type="Pfam" id="PF00168">
    <property type="entry name" value="C2"/>
    <property type="match status" value="2"/>
</dbReference>
<keyword evidence="3" id="KW-0862">Zinc</keyword>
<feature type="compositionally biased region" description="Basic and acidic residues" evidence="5">
    <location>
        <begin position="441"/>
        <end position="454"/>
    </location>
</feature>
<evidence type="ECO:0000256" key="2">
    <source>
        <dbReference type="ARBA" id="ARBA00022771"/>
    </source>
</evidence>
<organism evidence="9 10">
    <name type="scientific">Temnothorax longispinosus</name>
    <dbReference type="NCBI Taxonomy" id="300112"/>
    <lineage>
        <taxon>Eukaryota</taxon>
        <taxon>Metazoa</taxon>
        <taxon>Ecdysozoa</taxon>
        <taxon>Arthropoda</taxon>
        <taxon>Hexapoda</taxon>
        <taxon>Insecta</taxon>
        <taxon>Pterygota</taxon>
        <taxon>Neoptera</taxon>
        <taxon>Endopterygota</taxon>
        <taxon>Hymenoptera</taxon>
        <taxon>Apocrita</taxon>
        <taxon>Aculeata</taxon>
        <taxon>Formicoidea</taxon>
        <taxon>Formicidae</taxon>
        <taxon>Myrmicinae</taxon>
        <taxon>Temnothorax</taxon>
    </lineage>
</organism>
<evidence type="ECO:0000259" key="6">
    <source>
        <dbReference type="PROSITE" id="PS50004"/>
    </source>
</evidence>
<dbReference type="PROSITE" id="PS50916">
    <property type="entry name" value="RABBD"/>
    <property type="match status" value="1"/>
</dbReference>
<proteinExistence type="predicted"/>
<dbReference type="PANTHER" id="PTHR45729:SF6">
    <property type="entry name" value="RABPHILIN, ISOFORM A"/>
    <property type="match status" value="1"/>
</dbReference>
<protein>
    <submittedName>
        <fullName evidence="9">Double C2-like domain-containing protein beta</fullName>
    </submittedName>
</protein>
<evidence type="ECO:0000313" key="10">
    <source>
        <dbReference type="Proteomes" id="UP000310200"/>
    </source>
</evidence>
<evidence type="ECO:0000259" key="7">
    <source>
        <dbReference type="PROSITE" id="PS50178"/>
    </source>
</evidence>
<dbReference type="PANTHER" id="PTHR45729">
    <property type="entry name" value="RABPHILIN, ISOFORM A"/>
    <property type="match status" value="1"/>
</dbReference>
<keyword evidence="2 4" id="KW-0863">Zinc-finger</keyword>
<comment type="caution">
    <text evidence="9">The sequence shown here is derived from an EMBL/GenBank/DDBJ whole genome shotgun (WGS) entry which is preliminary data.</text>
</comment>
<feature type="domain" description="C2" evidence="6">
    <location>
        <begin position="529"/>
        <end position="643"/>
    </location>
</feature>
<dbReference type="InterPro" id="IPR017455">
    <property type="entry name" value="Znf_FYVE-rel"/>
</dbReference>
<dbReference type="PROSITE" id="PS50004">
    <property type="entry name" value="C2"/>
    <property type="match status" value="2"/>
</dbReference>
<reference evidence="9 10" key="1">
    <citation type="journal article" date="2019" name="Philos. Trans. R. Soc. Lond., B, Biol. Sci.">
        <title>Ant behaviour and brain gene expression of defending hosts depend on the ecological success of the intruding social parasite.</title>
        <authorList>
            <person name="Kaur R."/>
            <person name="Stoldt M."/>
            <person name="Jongepier E."/>
            <person name="Feldmeyer B."/>
            <person name="Menzel F."/>
            <person name="Bornberg-Bauer E."/>
            <person name="Foitzik S."/>
        </authorList>
    </citation>
    <scope>NUCLEOTIDE SEQUENCE [LARGE SCALE GENOMIC DNA]</scope>
    <source>
        <tissue evidence="9">Whole body</tissue>
    </source>
</reference>
<feature type="domain" description="FYVE-type" evidence="7">
    <location>
        <begin position="161"/>
        <end position="254"/>
    </location>
</feature>
<dbReference type="InterPro" id="IPR011011">
    <property type="entry name" value="Znf_FYVE_PHD"/>
</dbReference>
<dbReference type="InterPro" id="IPR041282">
    <property type="entry name" value="FYVE_2"/>
</dbReference>
<feature type="compositionally biased region" description="Low complexity" evidence="5">
    <location>
        <begin position="298"/>
        <end position="307"/>
    </location>
</feature>
<dbReference type="InterPro" id="IPR043566">
    <property type="entry name" value="Rabphilin/DOC2/Noc2"/>
</dbReference>
<dbReference type="GO" id="GO:0017158">
    <property type="term" value="P:regulation of calcium ion-dependent exocytosis"/>
    <property type="evidence" value="ECO:0007669"/>
    <property type="project" value="TreeGrafter"/>
</dbReference>
<sequence>MDEPTRGRWVCPNDRQLALRAKLRTGWSVKTGSFESHGWGQYPNSCTSSSNRCGQSYLLSDDERQAIIQFSRKWVFVAQYLLINFVRIRSISIFGPKYKIFSQVIQRAEALDLSEQERVGRLVERLENMKRNVCVVTSTRSNERRGCGRRCSGGARCVCSCALCGEKFGAVLGASANLCKDCRKYICQKCGIEATRLNPPRGSGDENDATTSSRSSLRVVRFAQERAGVQRIVPRSHGNAQKQFLCRICAETREMWKKSGAWFFKGMPKYILPEKKERGWSRPGHRTSTWTIGGPCKSLDSTDAQDSSSDDDATRRLAVTRGHSPTNLSSNRDSTPTKLTISSPATSTSSPRSPRGRPNGLSPSGYREDASSDRLDKSCLSIASQCSRLSPTGSISTPRSRASGKSPNEPQVEQRVSFENIFVDDEKANEADEDEEEDTEETRKDASTSLDRSKGSQVQSLRLKAPTIATTPTTPVETRFQTMGKIFQEKNAERNASRSSDQESSSSTRSNSQVKMSRTPEYPRETGQDYGNLEVSLRYDPADQCLQCKVERARRLRPMDIQGLADPFCKLNILPVGKASTSRRLRTKTVHKTRDPEFNETISTGKALHILIIQDDPSGQDFLGEARFPLQELLPYQTKHYKVSLQAHYPYDEHSERRQAVSIILMQVDNEEETWGMCSSGRGQIQLSLSYCTRRRALLVTVHCATNLLPMDSNGFSDPFVKLALVEDATDNHRQQRFLDYSAARVTAKKGKKTAGRGSQSTSIKRKTLNPKWNEEFVFATRLTELMKLTLCLSVWDKDFGKSNDYLGGLMLGCGSKGARLRHWLDAIKFPDHRHLAWHNLAEMDVPME</sequence>
<dbReference type="GO" id="GO:0006886">
    <property type="term" value="P:intracellular protein transport"/>
    <property type="evidence" value="ECO:0007669"/>
    <property type="project" value="InterPro"/>
</dbReference>
<feature type="compositionally biased region" description="Low complexity" evidence="5">
    <location>
        <begin position="340"/>
        <end position="365"/>
    </location>
</feature>
<evidence type="ECO:0000259" key="8">
    <source>
        <dbReference type="PROSITE" id="PS50916"/>
    </source>
</evidence>
<feature type="domain" description="C2" evidence="6">
    <location>
        <begin position="681"/>
        <end position="825"/>
    </location>
</feature>
<name>A0A4S2K5V4_9HYME</name>
<dbReference type="InterPro" id="IPR013083">
    <property type="entry name" value="Znf_RING/FYVE/PHD"/>
</dbReference>
<dbReference type="Proteomes" id="UP000310200">
    <property type="component" value="Unassembled WGS sequence"/>
</dbReference>
<keyword evidence="1" id="KW-0479">Metal-binding</keyword>
<feature type="region of interest" description="Disordered" evidence="5">
    <location>
        <begin position="277"/>
        <end position="373"/>
    </location>
</feature>
<evidence type="ECO:0000256" key="5">
    <source>
        <dbReference type="SAM" id="MobiDB-lite"/>
    </source>
</evidence>
<dbReference type="GO" id="GO:0031267">
    <property type="term" value="F:small GTPase binding"/>
    <property type="evidence" value="ECO:0007669"/>
    <property type="project" value="InterPro"/>
</dbReference>
<feature type="compositionally biased region" description="Low complexity" evidence="5">
    <location>
        <begin position="497"/>
        <end position="512"/>
    </location>
</feature>
<keyword evidence="10" id="KW-1185">Reference proteome</keyword>
<evidence type="ECO:0000256" key="3">
    <source>
        <dbReference type="ARBA" id="ARBA00022833"/>
    </source>
</evidence>
<dbReference type="InterPro" id="IPR010911">
    <property type="entry name" value="Rab_BD"/>
</dbReference>
<feature type="compositionally biased region" description="Basic and acidic residues" evidence="5">
    <location>
        <begin position="487"/>
        <end position="496"/>
    </location>
</feature>
<feature type="compositionally biased region" description="Polar residues" evidence="5">
    <location>
        <begin position="388"/>
        <end position="411"/>
    </location>
</feature>